<accession>A0A645HGP9</accession>
<protein>
    <submittedName>
        <fullName evidence="1">Uncharacterized protein</fullName>
    </submittedName>
</protein>
<reference evidence="1" key="1">
    <citation type="submission" date="2019-08" db="EMBL/GenBank/DDBJ databases">
        <authorList>
            <person name="Kucharzyk K."/>
            <person name="Murdoch R.W."/>
            <person name="Higgins S."/>
            <person name="Loffler F."/>
        </authorList>
    </citation>
    <scope>NUCLEOTIDE SEQUENCE</scope>
</reference>
<comment type="caution">
    <text evidence="1">The sequence shown here is derived from an EMBL/GenBank/DDBJ whole genome shotgun (WGS) entry which is preliminary data.</text>
</comment>
<proteinExistence type="predicted"/>
<sequence length="84" mass="9972">MYELNKIPECFGFNEETIKDSDIKFKFRLLEKVDEKELRKKRERELTKEKAPLSQSGISDYQKNVEDKIAALTIFLILVLLTYK</sequence>
<dbReference type="AlphaFoldDB" id="A0A645HGP9"/>
<gene>
    <name evidence="1" type="ORF">SDC9_182347</name>
</gene>
<name>A0A645HGP9_9ZZZZ</name>
<organism evidence="1">
    <name type="scientific">bioreactor metagenome</name>
    <dbReference type="NCBI Taxonomy" id="1076179"/>
    <lineage>
        <taxon>unclassified sequences</taxon>
        <taxon>metagenomes</taxon>
        <taxon>ecological metagenomes</taxon>
    </lineage>
</organism>
<dbReference type="EMBL" id="VSSQ01088107">
    <property type="protein sequence ID" value="MPN34853.1"/>
    <property type="molecule type" value="Genomic_DNA"/>
</dbReference>
<evidence type="ECO:0000313" key="1">
    <source>
        <dbReference type="EMBL" id="MPN34853.1"/>
    </source>
</evidence>